<evidence type="ECO:0000313" key="7">
    <source>
        <dbReference type="Ensembl" id="ENSMMSP00000012842.1"/>
    </source>
</evidence>
<accession>A0A8C6FKU3</accession>
<dbReference type="PANTHER" id="PTHR32123">
    <property type="entry name" value="BICD FAMILY-LIKE CARGO ADAPTER"/>
    <property type="match status" value="1"/>
</dbReference>
<evidence type="ECO:0000256" key="6">
    <source>
        <dbReference type="SAM" id="MobiDB-lite"/>
    </source>
</evidence>
<feature type="region of interest" description="Disordered" evidence="6">
    <location>
        <begin position="91"/>
        <end position="130"/>
    </location>
</feature>
<feature type="region of interest" description="Disordered" evidence="6">
    <location>
        <begin position="1"/>
        <end position="27"/>
    </location>
</feature>
<reference evidence="7" key="1">
    <citation type="submission" date="2025-08" db="UniProtKB">
        <authorList>
            <consortium name="Ensembl"/>
        </authorList>
    </citation>
    <scope>IDENTIFICATION</scope>
</reference>
<dbReference type="PANTHER" id="PTHR32123:SF11">
    <property type="entry name" value="BICD FAMILY-LIKE CARGO ADAPTER 2-RELATED"/>
    <property type="match status" value="1"/>
</dbReference>
<organism evidence="7 8">
    <name type="scientific">Moschus moschiferus</name>
    <name type="common">Siberian musk deer</name>
    <name type="synonym">Moschus sibiricus</name>
    <dbReference type="NCBI Taxonomy" id="68415"/>
    <lineage>
        <taxon>Eukaryota</taxon>
        <taxon>Metazoa</taxon>
        <taxon>Chordata</taxon>
        <taxon>Craniata</taxon>
        <taxon>Vertebrata</taxon>
        <taxon>Euteleostomi</taxon>
        <taxon>Mammalia</taxon>
        <taxon>Eutheria</taxon>
        <taxon>Laurasiatheria</taxon>
        <taxon>Artiodactyla</taxon>
        <taxon>Ruminantia</taxon>
        <taxon>Pecora</taxon>
        <taxon>Moschidae</taxon>
        <taxon>Moschus</taxon>
    </lineage>
</organism>
<keyword evidence="8" id="KW-1185">Reference proteome</keyword>
<dbReference type="InterPro" id="IPR051149">
    <property type="entry name" value="Spindly/BICDR_Dynein_Adapter"/>
</dbReference>
<evidence type="ECO:0000256" key="5">
    <source>
        <dbReference type="SAM" id="Coils"/>
    </source>
</evidence>
<feature type="coiled-coil region" evidence="5">
    <location>
        <begin position="143"/>
        <end position="321"/>
    </location>
</feature>
<gene>
    <name evidence="7" type="primary">BICDL2</name>
</gene>
<dbReference type="Proteomes" id="UP000694544">
    <property type="component" value="Unplaced"/>
</dbReference>
<dbReference type="GO" id="GO:0047496">
    <property type="term" value="P:vesicle transport along microtubule"/>
    <property type="evidence" value="ECO:0007669"/>
    <property type="project" value="TreeGrafter"/>
</dbReference>
<feature type="region of interest" description="Disordered" evidence="6">
    <location>
        <begin position="359"/>
        <end position="383"/>
    </location>
</feature>
<feature type="coiled-coil region" evidence="5">
    <location>
        <begin position="388"/>
        <end position="422"/>
    </location>
</feature>
<feature type="compositionally biased region" description="Basic residues" evidence="6">
    <location>
        <begin position="106"/>
        <end position="122"/>
    </location>
</feature>
<dbReference type="GO" id="GO:0055107">
    <property type="term" value="P:Golgi to secretory granule transport"/>
    <property type="evidence" value="ECO:0007669"/>
    <property type="project" value="TreeGrafter"/>
</dbReference>
<sequence>MNSPEGPSFPAGLLSGGASPNGDEGFFPFVLERRDSFLGGGPGPEEPEDLALQLQQKEKDLLLAAELGKMLLERNEELQRQLDTLSTQQAEREECEAMGRGFNSARLRRQKRRMQPRAQKPRRQPEQLQQENHELRRGLAARGAEWEARAVELERDVEALRAQLGEQRSEQQDSGRERARALSELGEQNLRLSQQLAQASQTEQELQRELDSLQGQCQAQSLAGAELRTRLESLQGENQMLQSRRQDLEAQIRGLREELEKGRGRLQATHEELLLLRRERREHSLELERARSETEEALSALRRLQRRVSELEEESRLQDADLSGASLQLELAHSLDNHQDQNQNTGRSGDALTTLSLETQEASSQQRLPQETLEPPRKGASLSPEEILGEEEEEVVRLQVEMALQQAELQSLREELQRQKELRVQDPEEALSSALSDRNEAMNKVLELSLELSRVSLERDSLSRELLRTIRQKVALTQELEAWQDDMQVVIGQQLRSQRQQELSAAPHRAPPRFSLRLSPRPAGGFFSTLFRRT</sequence>
<reference evidence="7" key="2">
    <citation type="submission" date="2025-09" db="UniProtKB">
        <authorList>
            <consortium name="Ensembl"/>
        </authorList>
    </citation>
    <scope>IDENTIFICATION</scope>
</reference>
<name>A0A8C6FKU3_MOSMO</name>
<dbReference type="AlphaFoldDB" id="A0A8C6FKU3"/>
<feature type="compositionally biased region" description="Polar residues" evidence="6">
    <location>
        <begin position="359"/>
        <end position="369"/>
    </location>
</feature>
<evidence type="ECO:0000256" key="3">
    <source>
        <dbReference type="ARBA" id="ARBA00041790"/>
    </source>
</evidence>
<dbReference type="Ensembl" id="ENSMMST00000014187.1">
    <property type="protein sequence ID" value="ENSMMSP00000012842.1"/>
    <property type="gene ID" value="ENSMMSG00000009734.1"/>
</dbReference>
<proteinExistence type="predicted"/>
<evidence type="ECO:0000256" key="2">
    <source>
        <dbReference type="ARBA" id="ARBA00040983"/>
    </source>
</evidence>
<protein>
    <recommendedName>
        <fullName evidence="2">BICD family-like cargo adapter 2</fullName>
    </recommendedName>
    <alternativeName>
        <fullName evidence="3">Bicaudal D-related protein 2</fullName>
    </alternativeName>
    <alternativeName>
        <fullName evidence="4">Coiled-coil domain-containing protein 64B</fullName>
    </alternativeName>
</protein>
<keyword evidence="1 5" id="KW-0175">Coiled coil</keyword>
<dbReference type="GeneTree" id="ENSGT00940000160797"/>
<evidence type="ECO:0000313" key="8">
    <source>
        <dbReference type="Proteomes" id="UP000694544"/>
    </source>
</evidence>
<evidence type="ECO:0000256" key="4">
    <source>
        <dbReference type="ARBA" id="ARBA00043196"/>
    </source>
</evidence>
<evidence type="ECO:0000256" key="1">
    <source>
        <dbReference type="ARBA" id="ARBA00023054"/>
    </source>
</evidence>